<keyword evidence="3" id="KW-1185">Reference proteome</keyword>
<comment type="caution">
    <text evidence="2">The sequence shown here is derived from an EMBL/GenBank/DDBJ whole genome shotgun (WGS) entry which is preliminary data.</text>
</comment>
<dbReference type="EMBL" id="VJMG01000009">
    <property type="protein sequence ID" value="TRL41509.1"/>
    <property type="molecule type" value="Genomic_DNA"/>
</dbReference>
<sequence length="127" mass="14346">MNRQTAETIIALEQCLHQPAIRTAQDRVTHLLAEDFIEFGSSGRIFDRQTTVAALAAETPSVPDERLETLDYVVKELAGEVVLITYRARRTGSWTGSIRETLRSSIWAFRDGRWQMIFHQGTIVPSA</sequence>
<reference evidence="2 3" key="1">
    <citation type="submission" date="2019-07" db="EMBL/GenBank/DDBJ databases">
        <title>Ln-dependent methylotrophs.</title>
        <authorList>
            <person name="Tani A."/>
        </authorList>
    </citation>
    <scope>NUCLEOTIDE SEQUENCE [LARGE SCALE GENOMIC DNA]</scope>
    <source>
        <strain evidence="2 3">SM12</strain>
    </source>
</reference>
<dbReference type="InterPro" id="IPR032710">
    <property type="entry name" value="NTF2-like_dom_sf"/>
</dbReference>
<organism evidence="2 3">
    <name type="scientific">Rhizobium straminoryzae</name>
    <dbReference type="NCBI Taxonomy" id="1387186"/>
    <lineage>
        <taxon>Bacteria</taxon>
        <taxon>Pseudomonadati</taxon>
        <taxon>Pseudomonadota</taxon>
        <taxon>Alphaproteobacteria</taxon>
        <taxon>Hyphomicrobiales</taxon>
        <taxon>Rhizobiaceae</taxon>
        <taxon>Rhizobium/Agrobacterium group</taxon>
        <taxon>Rhizobium</taxon>
    </lineage>
</organism>
<dbReference type="SUPFAM" id="SSF54427">
    <property type="entry name" value="NTF2-like"/>
    <property type="match status" value="1"/>
</dbReference>
<dbReference type="Proteomes" id="UP000316801">
    <property type="component" value="Unassembled WGS sequence"/>
</dbReference>
<dbReference type="InterPro" id="IPR027843">
    <property type="entry name" value="DUF4440"/>
</dbReference>
<protein>
    <submittedName>
        <fullName evidence="2">DUF4440 domain-containing protein</fullName>
    </submittedName>
</protein>
<dbReference type="Gene3D" id="3.10.450.50">
    <property type="match status" value="1"/>
</dbReference>
<evidence type="ECO:0000313" key="2">
    <source>
        <dbReference type="EMBL" id="TRL41509.1"/>
    </source>
</evidence>
<feature type="domain" description="DUF4440" evidence="1">
    <location>
        <begin position="9"/>
        <end position="116"/>
    </location>
</feature>
<dbReference type="AlphaFoldDB" id="A0A549TFX5"/>
<evidence type="ECO:0000259" key="1">
    <source>
        <dbReference type="Pfam" id="PF14534"/>
    </source>
</evidence>
<name>A0A549TFX5_9HYPH</name>
<evidence type="ECO:0000313" key="3">
    <source>
        <dbReference type="Proteomes" id="UP000316801"/>
    </source>
</evidence>
<accession>A0A549TFX5</accession>
<dbReference type="Pfam" id="PF14534">
    <property type="entry name" value="DUF4440"/>
    <property type="match status" value="1"/>
</dbReference>
<dbReference type="RefSeq" id="WP_142881003.1">
    <property type="nucleotide sequence ID" value="NZ_VJMG01000009.1"/>
</dbReference>
<gene>
    <name evidence="2" type="ORF">FNA46_03725</name>
</gene>
<proteinExistence type="predicted"/>